<gene>
    <name evidence="2" type="ORF">DealDRAFT_1830</name>
</gene>
<dbReference type="GO" id="GO:0031419">
    <property type="term" value="F:cobalamin binding"/>
    <property type="evidence" value="ECO:0007669"/>
    <property type="project" value="InterPro"/>
</dbReference>
<dbReference type="EMBL" id="ACJM01000008">
    <property type="protein sequence ID" value="EEG77373.1"/>
    <property type="molecule type" value="Genomic_DNA"/>
</dbReference>
<evidence type="ECO:0000313" key="2">
    <source>
        <dbReference type="EMBL" id="EEG77373.1"/>
    </source>
</evidence>
<organism evidence="2 3">
    <name type="scientific">Dethiobacter alkaliphilus AHT 1</name>
    <dbReference type="NCBI Taxonomy" id="555088"/>
    <lineage>
        <taxon>Bacteria</taxon>
        <taxon>Bacillati</taxon>
        <taxon>Bacillota</taxon>
        <taxon>Dethiobacteria</taxon>
        <taxon>Dethiobacterales</taxon>
        <taxon>Dethiobacteraceae</taxon>
        <taxon>Dethiobacter</taxon>
    </lineage>
</organism>
<dbReference type="PANTHER" id="PTHR48101:SF1">
    <property type="entry name" value="METHYLMALONYL-COA MUTASE, LARGE SUBUNIT"/>
    <property type="match status" value="1"/>
</dbReference>
<sequence length="156" mass="17361">MGGSYYIEALTDQIEQDAAAYIEKIDGMGGAVDAIEKGFMQKEIQQSAYTYQRQIETGERVVIGVNKFITEAEAPKDLLKVNPAVADSQVDKLKKLQENRDQRQVAEALRNLRSVAQSSDNIMPAIIEAVKVYATLGEICGILREVFGEYQQQVML</sequence>
<proteinExistence type="predicted"/>
<keyword evidence="3" id="KW-1185">Reference proteome</keyword>
<dbReference type="STRING" id="555088.DealDRAFT_1830"/>
<dbReference type="InterPro" id="IPR006099">
    <property type="entry name" value="MeMalonylCoA_mutase_a/b_cat"/>
</dbReference>
<name>C0GH71_DETAL</name>
<dbReference type="Gene3D" id="3.20.20.240">
    <property type="entry name" value="Methylmalonyl-CoA mutase"/>
    <property type="match status" value="1"/>
</dbReference>
<protein>
    <submittedName>
        <fullName evidence="2">Methylmalonyl-CoA mutase, N-terminal domain/subunit</fullName>
    </submittedName>
</protein>
<dbReference type="GO" id="GO:0016866">
    <property type="term" value="F:intramolecular transferase activity"/>
    <property type="evidence" value="ECO:0007669"/>
    <property type="project" value="InterPro"/>
</dbReference>
<accession>C0GH71</accession>
<comment type="caution">
    <text evidence="2">The sequence shown here is derived from an EMBL/GenBank/DDBJ whole genome shotgun (WGS) entry which is preliminary data.</text>
</comment>
<dbReference type="Pfam" id="PF01642">
    <property type="entry name" value="MM_CoA_mutase"/>
    <property type="match status" value="1"/>
</dbReference>
<reference evidence="2 3" key="1">
    <citation type="submission" date="2009-02" db="EMBL/GenBank/DDBJ databases">
        <title>Sequencing of the draft genome and assembly of Dethiobacter alkaliphilus AHT 1.</title>
        <authorList>
            <consortium name="US DOE Joint Genome Institute (JGI-PGF)"/>
            <person name="Lucas S."/>
            <person name="Copeland A."/>
            <person name="Lapidus A."/>
            <person name="Glavina del Rio T."/>
            <person name="Dalin E."/>
            <person name="Tice H."/>
            <person name="Bruce D."/>
            <person name="Goodwin L."/>
            <person name="Pitluck S."/>
            <person name="Larimer F."/>
            <person name="Land M.L."/>
            <person name="Hauser L."/>
            <person name="Muyzer G."/>
        </authorList>
    </citation>
    <scope>NUCLEOTIDE SEQUENCE [LARGE SCALE GENOMIC DNA]</scope>
    <source>
        <strain evidence="2 3">AHT 1</strain>
    </source>
</reference>
<evidence type="ECO:0000313" key="3">
    <source>
        <dbReference type="Proteomes" id="UP000006443"/>
    </source>
</evidence>
<dbReference type="PANTHER" id="PTHR48101">
    <property type="entry name" value="METHYLMALONYL-COA MUTASE, MITOCHONDRIAL-RELATED"/>
    <property type="match status" value="1"/>
</dbReference>
<dbReference type="InterPro" id="IPR016176">
    <property type="entry name" value="Cbl-dep_enz_cat"/>
</dbReference>
<dbReference type="SUPFAM" id="SSF51703">
    <property type="entry name" value="Cobalamin (vitamin B12)-dependent enzymes"/>
    <property type="match status" value="1"/>
</dbReference>
<dbReference type="AlphaFoldDB" id="C0GH71"/>
<evidence type="ECO:0000259" key="1">
    <source>
        <dbReference type="Pfam" id="PF01642"/>
    </source>
</evidence>
<dbReference type="Proteomes" id="UP000006443">
    <property type="component" value="Unassembled WGS sequence"/>
</dbReference>
<dbReference type="eggNOG" id="COG1884">
    <property type="taxonomic scope" value="Bacteria"/>
</dbReference>
<feature type="domain" description="Methylmalonyl-CoA mutase alpha/beta chain catalytic" evidence="1">
    <location>
        <begin position="1"/>
        <end position="149"/>
    </location>
</feature>